<dbReference type="EMBL" id="LN899822">
    <property type="protein sequence ID" value="CUV63741.1"/>
    <property type="molecule type" value="Genomic_DNA"/>
</dbReference>
<dbReference type="EMBL" id="LN899827">
    <property type="protein sequence ID" value="CUV44770.1"/>
    <property type="molecule type" value="Genomic_DNA"/>
</dbReference>
<dbReference type="EMBL" id="LN899825">
    <property type="protein sequence ID" value="CUV35330.1"/>
    <property type="molecule type" value="Genomic_DNA"/>
</dbReference>
<evidence type="ECO:0000313" key="6">
    <source>
        <dbReference type="EMBL" id="CUV39551.1"/>
    </source>
</evidence>
<protein>
    <recommendedName>
        <fullName evidence="11">Phasin domain-containing protein</fullName>
    </recommendedName>
</protein>
<dbReference type="EMBL" id="CP085043">
    <property type="protein sequence ID" value="UZF14710.1"/>
    <property type="molecule type" value="Genomic_DNA"/>
</dbReference>
<dbReference type="EMBL" id="LN899824">
    <property type="protein sequence ID" value="CUV28098.1"/>
    <property type="molecule type" value="Genomic_DNA"/>
</dbReference>
<dbReference type="AlphaFoldDB" id="A0A0S4UIN8"/>
<evidence type="ECO:0000256" key="1">
    <source>
        <dbReference type="SAM" id="MobiDB-lite"/>
    </source>
</evidence>
<evidence type="ECO:0000313" key="8">
    <source>
        <dbReference type="EMBL" id="CUV53167.1"/>
    </source>
</evidence>
<evidence type="ECO:0000313" key="5">
    <source>
        <dbReference type="EMBL" id="CUV35330.1"/>
    </source>
</evidence>
<reference evidence="10" key="2">
    <citation type="submission" date="2021-10" db="EMBL/GenBank/DDBJ databases">
        <title>Complete genome sequences of five Ralstonia solancearum strains isolated from sunflower.</title>
        <authorList>
            <person name="She X."/>
            <person name="He Z."/>
        </authorList>
    </citation>
    <scope>NUCLEOTIDE SEQUENCE</scope>
    <source>
        <strain evidence="10">RS638</strain>
    </source>
</reference>
<name>A0A0S4UIN8_RALSL</name>
<dbReference type="EMBL" id="LN899821">
    <property type="protein sequence ID" value="CUV18459.1"/>
    <property type="molecule type" value="Genomic_DNA"/>
</dbReference>
<dbReference type="EMBL" id="LN899823">
    <property type="protein sequence ID" value="CUV22097.1"/>
    <property type="molecule type" value="Genomic_DNA"/>
</dbReference>
<sequence length="164" mass="17987">MQQPSDVACNLTCAAMRGIGRSAEFLIEAQIEFSRLRLKIAEAALEDVREMEHAFGDTNDLASLVLSPNMLMKMQSTHSVTALKSWIDFVNNLQAAYLRQLTEWNGQMQLPQGQIASSPLFAASADSLRAFFSSFNVVAGCDSETWGTNPSQPAEKATPRMRAA</sequence>
<evidence type="ECO:0000313" key="2">
    <source>
        <dbReference type="EMBL" id="CUV18459.1"/>
    </source>
</evidence>
<evidence type="ECO:0000313" key="3">
    <source>
        <dbReference type="EMBL" id="CUV22097.1"/>
    </source>
</evidence>
<reference evidence="3" key="1">
    <citation type="submission" date="2015-10" db="EMBL/GenBank/DDBJ databases">
        <authorList>
            <person name="Gilbert D.G."/>
        </authorList>
    </citation>
    <scope>NUCLEOTIDE SEQUENCE</scope>
    <source>
        <strain evidence="3">Phyl III-seqv23</strain>
    </source>
</reference>
<evidence type="ECO:0008006" key="11">
    <source>
        <dbReference type="Google" id="ProtNLM"/>
    </source>
</evidence>
<evidence type="ECO:0000313" key="9">
    <source>
        <dbReference type="EMBL" id="CUV63741.1"/>
    </source>
</evidence>
<evidence type="ECO:0000313" key="7">
    <source>
        <dbReference type="EMBL" id="CUV44770.1"/>
    </source>
</evidence>
<dbReference type="EMBL" id="LN899826">
    <property type="protein sequence ID" value="CUV39551.1"/>
    <property type="molecule type" value="Genomic_DNA"/>
</dbReference>
<evidence type="ECO:0000313" key="10">
    <source>
        <dbReference type="EMBL" id="UZF14710.1"/>
    </source>
</evidence>
<dbReference type="EMBL" id="LN899820">
    <property type="protein sequence ID" value="CUV53167.1"/>
    <property type="molecule type" value="Genomic_DNA"/>
</dbReference>
<feature type="region of interest" description="Disordered" evidence="1">
    <location>
        <begin position="145"/>
        <end position="164"/>
    </location>
</feature>
<organism evidence="3">
    <name type="scientific">Ralstonia solanacearum</name>
    <name type="common">Pseudomonas solanacearum</name>
    <dbReference type="NCBI Taxonomy" id="305"/>
    <lineage>
        <taxon>Bacteria</taxon>
        <taxon>Pseudomonadati</taxon>
        <taxon>Pseudomonadota</taxon>
        <taxon>Betaproteobacteria</taxon>
        <taxon>Burkholderiales</taxon>
        <taxon>Burkholderiaceae</taxon>
        <taxon>Ralstonia</taxon>
        <taxon>Ralstonia solanacearum species complex</taxon>
    </lineage>
</organism>
<dbReference type="PATRIC" id="fig|305.107.peg.26"/>
<gene>
    <name evidence="10" type="ORF">LH706_17195</name>
    <name evidence="2" type="ORF">PSS4_v1_650019</name>
    <name evidence="9" type="ORF">RD1301_v1_3820003</name>
    <name evidence="3" type="ORF">RUN1744_v1_130005</name>
    <name evidence="4" type="ORF">RUN1985_v1_170018</name>
    <name evidence="8" type="ORF">RUN215_v1_90060</name>
    <name evidence="5" type="ORF">TD1301_v1_1370015</name>
    <name evidence="6" type="ORF">TF3108_v1_290015</name>
    <name evidence="7" type="ORF">TO10_v1_180003</name>
</gene>
<evidence type="ECO:0000313" key="4">
    <source>
        <dbReference type="EMBL" id="CUV28098.1"/>
    </source>
</evidence>
<proteinExistence type="predicted"/>
<accession>A0A0S4UIN8</accession>